<name>A0A124FN86_9CHLR</name>
<evidence type="ECO:0000256" key="2">
    <source>
        <dbReference type="SAM" id="Phobius"/>
    </source>
</evidence>
<feature type="transmembrane region" description="Helical" evidence="2">
    <location>
        <begin position="187"/>
        <end position="206"/>
    </location>
</feature>
<dbReference type="SUPFAM" id="SSF103481">
    <property type="entry name" value="Multidrug resistance efflux transporter EmrE"/>
    <property type="match status" value="2"/>
</dbReference>
<keyword evidence="2" id="KW-0812">Transmembrane</keyword>
<comment type="similarity">
    <text evidence="1">Belongs to the EamA transporter family.</text>
</comment>
<organism evidence="4 5">
    <name type="scientific">Anaerolinea thermophila</name>
    <dbReference type="NCBI Taxonomy" id="167964"/>
    <lineage>
        <taxon>Bacteria</taxon>
        <taxon>Bacillati</taxon>
        <taxon>Chloroflexota</taxon>
        <taxon>Anaerolineae</taxon>
        <taxon>Anaerolineales</taxon>
        <taxon>Anaerolineaceae</taxon>
        <taxon>Anaerolinea</taxon>
    </lineage>
</organism>
<protein>
    <submittedName>
        <fullName evidence="4">Putative membrane protein</fullName>
    </submittedName>
</protein>
<dbReference type="AlphaFoldDB" id="A0A124FN86"/>
<feature type="transmembrane region" description="Helical" evidence="2">
    <location>
        <begin position="274"/>
        <end position="292"/>
    </location>
</feature>
<dbReference type="InterPro" id="IPR000620">
    <property type="entry name" value="EamA_dom"/>
</dbReference>
<feature type="domain" description="EamA" evidence="3">
    <location>
        <begin position="157"/>
        <end position="291"/>
    </location>
</feature>
<dbReference type="EMBL" id="LGFU01000001">
    <property type="protein sequence ID" value="KUK47111.1"/>
    <property type="molecule type" value="Genomic_DNA"/>
</dbReference>
<reference evidence="4 5" key="1">
    <citation type="journal article" date="2015" name="MBio">
        <title>Genome-Resolved Metagenomic Analysis Reveals Roles for Candidate Phyla and Other Microbial Community Members in Biogeochemical Transformations in Oil Reservoirs.</title>
        <authorList>
            <person name="Hu P."/>
            <person name="Tom L."/>
            <person name="Singh A."/>
            <person name="Thomas B.C."/>
            <person name="Baker B.J."/>
            <person name="Piceno Y.M."/>
            <person name="Andersen G.L."/>
            <person name="Banfield J.F."/>
        </authorList>
    </citation>
    <scope>NUCLEOTIDE SEQUENCE [LARGE SCALE GENOMIC DNA]</scope>
    <source>
        <strain evidence="4">46_16</strain>
    </source>
</reference>
<feature type="transmembrane region" description="Helical" evidence="2">
    <location>
        <begin position="124"/>
        <end position="144"/>
    </location>
</feature>
<dbReference type="Proteomes" id="UP000064249">
    <property type="component" value="Unassembled WGS sequence"/>
</dbReference>
<evidence type="ECO:0000313" key="4">
    <source>
        <dbReference type="EMBL" id="KUK47111.1"/>
    </source>
</evidence>
<evidence type="ECO:0000259" key="3">
    <source>
        <dbReference type="Pfam" id="PF00892"/>
    </source>
</evidence>
<feature type="transmembrane region" description="Helical" evidence="2">
    <location>
        <begin position="218"/>
        <end position="237"/>
    </location>
</feature>
<evidence type="ECO:0000313" key="5">
    <source>
        <dbReference type="Proteomes" id="UP000064249"/>
    </source>
</evidence>
<feature type="transmembrane region" description="Helical" evidence="2">
    <location>
        <begin position="156"/>
        <end position="175"/>
    </location>
</feature>
<proteinExistence type="inferred from homology"/>
<gene>
    <name evidence="4" type="ORF">XD73_0057</name>
</gene>
<keyword evidence="2" id="KW-1133">Transmembrane helix</keyword>
<dbReference type="PANTHER" id="PTHR22911:SF76">
    <property type="entry name" value="EAMA DOMAIN-CONTAINING PROTEIN"/>
    <property type="match status" value="1"/>
</dbReference>
<sequence>MRTLNKSTLMLFIGILAVSTASIFIRNAQITLPSTVIAAGRLAFATIILAPFSAKKAIRDYSELDRSKKIRIMLAGVFLGIHFLVWIRSLEMTSIASSVILVTTTPIWVALLSPLLLKEKVARGVAVGLIVAMLGIVILFWGPSSDSGQQLSTQSLSGNLLALCGAWMAAAYTMIGRDVRNAIPLRSYVFMVYGIAAVVAILFSIPDLQTIQEFSMEGLFWVLLLALIPQVIGHTLFNRAVRQMPVVYASIALLGEPIGSIILAWLFLAEKPGPFDLAGGIFVIVGILLAFLDKREIADQSLE</sequence>
<feature type="transmembrane region" description="Helical" evidence="2">
    <location>
        <begin position="246"/>
        <end position="268"/>
    </location>
</feature>
<keyword evidence="2" id="KW-0472">Membrane</keyword>
<feature type="transmembrane region" description="Helical" evidence="2">
    <location>
        <begin position="7"/>
        <end position="25"/>
    </location>
</feature>
<dbReference type="Pfam" id="PF00892">
    <property type="entry name" value="EamA"/>
    <property type="match status" value="2"/>
</dbReference>
<feature type="domain" description="EamA" evidence="3">
    <location>
        <begin position="8"/>
        <end position="140"/>
    </location>
</feature>
<feature type="transmembrane region" description="Helical" evidence="2">
    <location>
        <begin position="31"/>
        <end position="52"/>
    </location>
</feature>
<accession>A0A124FN86</accession>
<evidence type="ECO:0000256" key="1">
    <source>
        <dbReference type="ARBA" id="ARBA00007362"/>
    </source>
</evidence>
<dbReference type="GO" id="GO:0016020">
    <property type="term" value="C:membrane"/>
    <property type="evidence" value="ECO:0007669"/>
    <property type="project" value="InterPro"/>
</dbReference>
<dbReference type="InterPro" id="IPR037185">
    <property type="entry name" value="EmrE-like"/>
</dbReference>
<comment type="caution">
    <text evidence="4">The sequence shown here is derived from an EMBL/GenBank/DDBJ whole genome shotgun (WGS) entry which is preliminary data.</text>
</comment>
<dbReference type="PANTHER" id="PTHR22911">
    <property type="entry name" value="ACYL-MALONYL CONDENSING ENZYME-RELATED"/>
    <property type="match status" value="1"/>
</dbReference>
<feature type="transmembrane region" description="Helical" evidence="2">
    <location>
        <begin position="72"/>
        <end position="89"/>
    </location>
</feature>
<feature type="transmembrane region" description="Helical" evidence="2">
    <location>
        <begin position="95"/>
        <end position="117"/>
    </location>
</feature>